<evidence type="ECO:0000256" key="7">
    <source>
        <dbReference type="ARBA" id="ARBA00022857"/>
    </source>
</evidence>
<comment type="similarity">
    <text evidence="3">Belongs to the methylenetetrahydrofolate reductase family.</text>
</comment>
<feature type="domain" description="MTHFR SAM-binding regulatory" evidence="14">
    <location>
        <begin position="301"/>
        <end position="585"/>
    </location>
</feature>
<evidence type="ECO:0000256" key="9">
    <source>
        <dbReference type="ARBA" id="ARBA00023027"/>
    </source>
</evidence>
<dbReference type="OrthoDB" id="16284at2759"/>
<dbReference type="InterPro" id="IPR029041">
    <property type="entry name" value="FAD-linked_oxidoreductase-like"/>
</dbReference>
<evidence type="ECO:0000256" key="12">
    <source>
        <dbReference type="ARBA" id="ARBA00034529"/>
    </source>
</evidence>
<protein>
    <recommendedName>
        <fullName evidence="12">methylenetetrahydrofolate reductase (NADH)</fullName>
        <ecNumber evidence="12">1.5.1.54</ecNumber>
    </recommendedName>
</protein>
<dbReference type="InterPro" id="IPR004621">
    <property type="entry name" value="Fadh2_euk"/>
</dbReference>
<dbReference type="EC" id="1.5.1.54" evidence="12"/>
<keyword evidence="7" id="KW-0521">NADP</keyword>
<dbReference type="InterPro" id="IPR003171">
    <property type="entry name" value="Mehydrof_redctse-like"/>
</dbReference>
<dbReference type="InterPro" id="IPR004620">
    <property type="entry name" value="MTHF_reductase_bac"/>
</dbReference>
<evidence type="ECO:0000256" key="2">
    <source>
        <dbReference type="ARBA" id="ARBA00004777"/>
    </source>
</evidence>
<dbReference type="PANTHER" id="PTHR45754:SF3">
    <property type="entry name" value="METHYLENETETRAHYDROFOLATE REDUCTASE (NADPH)"/>
    <property type="match status" value="1"/>
</dbReference>
<dbReference type="SUPFAM" id="SSF51730">
    <property type="entry name" value="FAD-linked oxidoreductase"/>
    <property type="match status" value="1"/>
</dbReference>
<reference evidence="16" key="1">
    <citation type="journal article" date="2018" name="Nat. Microbiol.">
        <title>Leveraging single-cell genomics to expand the fungal tree of life.</title>
        <authorList>
            <person name="Ahrendt S.R."/>
            <person name="Quandt C.A."/>
            <person name="Ciobanu D."/>
            <person name="Clum A."/>
            <person name="Salamov A."/>
            <person name="Andreopoulos B."/>
            <person name="Cheng J.F."/>
            <person name="Woyke T."/>
            <person name="Pelin A."/>
            <person name="Henrissat B."/>
            <person name="Reynolds N.K."/>
            <person name="Benny G.L."/>
            <person name="Smith M.E."/>
            <person name="James T.Y."/>
            <person name="Grigoriev I.V."/>
        </authorList>
    </citation>
    <scope>NUCLEOTIDE SEQUENCE [LARGE SCALE GENOMIC DNA]</scope>
    <source>
        <strain evidence="16">ATCC 52028</strain>
    </source>
</reference>
<evidence type="ECO:0000256" key="13">
    <source>
        <dbReference type="RuleBase" id="RU004254"/>
    </source>
</evidence>
<gene>
    <name evidence="15" type="ORF">CXG81DRAFT_23795</name>
</gene>
<keyword evidence="5" id="KW-0285">Flavoprotein</keyword>
<dbReference type="NCBIfam" id="TIGR00676">
    <property type="entry name" value="fadh2"/>
    <property type="match status" value="1"/>
</dbReference>
<comment type="cofactor">
    <cofactor evidence="1">
        <name>FAD</name>
        <dbReference type="ChEBI" id="CHEBI:57692"/>
    </cofactor>
</comment>
<name>A0A4P9XDE9_9FUNG</name>
<organism evidence="15 16">
    <name type="scientific">Caulochytrium protostelioides</name>
    <dbReference type="NCBI Taxonomy" id="1555241"/>
    <lineage>
        <taxon>Eukaryota</taxon>
        <taxon>Fungi</taxon>
        <taxon>Fungi incertae sedis</taxon>
        <taxon>Chytridiomycota</taxon>
        <taxon>Chytridiomycota incertae sedis</taxon>
        <taxon>Chytridiomycetes</taxon>
        <taxon>Caulochytriales</taxon>
        <taxon>Caulochytriaceae</taxon>
        <taxon>Caulochytrium</taxon>
    </lineage>
</organism>
<evidence type="ECO:0000256" key="11">
    <source>
        <dbReference type="ARBA" id="ARBA00034478"/>
    </source>
</evidence>
<proteinExistence type="inferred from homology"/>
<keyword evidence="8" id="KW-0560">Oxidoreductase</keyword>
<keyword evidence="9" id="KW-0520">NAD</keyword>
<sequence>MKITEKIAKAEADDRDFWSFEYFPPKTEQGVLNLYDRMERMYALGPEFVDVTWGAGGGTSDLTIQICQTAHTVYGLEACMHLTCTNMPREKIDIALREAKEAGIENILALRGDPPRGQSEWTSCDTGFSYATDLVRYIREQYGDHFCIGVAAYPEGHIDTVNKADDLKYLKQKMDAGADYIVTQLFYDTELYIHWYRQVREMGITAPILPGIMPIQSYGGFSRMTFLCKTVVPQAIHDALEPIKNDDKAVKEYGVQLAIEMVKRLREVGIRGFHFYTLNLEKSVRLILEGLEFVAPIEVAKPLPWNPSLSRKREKEGVRPVFWKHRLRSYILRTEAWDEFPNGRWGDSRSPAFGEIGSGGYGGVSFKHTRDECLAMWGTPLSKDDIAQVFQEYCRGTIGALPWSEMPLAPEASSIRGQLARINKLGYLTINSQPAVDGVSSQDAVFGWGPANGYVYQKAYLEFFVSAQGVDALVAQIKQSHPTVTYYAVNRAGDLRTNTQSEGPNAVTWGVFPGQEIVQPTVVEATSFMAWKDEAFALWSEWHALYPANSPSAQHLHEIQDTWFLMNIVENNFKAPESVFELFDKAPVMNGKTQCGTLA</sequence>
<dbReference type="PANTHER" id="PTHR45754">
    <property type="entry name" value="METHYLENETETRAHYDROFOLATE REDUCTASE"/>
    <property type="match status" value="1"/>
</dbReference>
<dbReference type="CDD" id="cd00537">
    <property type="entry name" value="MTHFR"/>
    <property type="match status" value="1"/>
</dbReference>
<evidence type="ECO:0000259" key="14">
    <source>
        <dbReference type="Pfam" id="PF21895"/>
    </source>
</evidence>
<dbReference type="GO" id="GO:0106312">
    <property type="term" value="F:methylenetetrahydrofolate reductase (NADH) activity"/>
    <property type="evidence" value="ECO:0007669"/>
    <property type="project" value="UniProtKB-EC"/>
</dbReference>
<dbReference type="STRING" id="1555241.A0A4P9XDE9"/>
<evidence type="ECO:0000256" key="3">
    <source>
        <dbReference type="ARBA" id="ARBA00006743"/>
    </source>
</evidence>
<dbReference type="EMBL" id="ML014121">
    <property type="protein sequence ID" value="RKP03534.1"/>
    <property type="molecule type" value="Genomic_DNA"/>
</dbReference>
<keyword evidence="4" id="KW-0028">Amino-acid biosynthesis</keyword>
<comment type="pathway">
    <text evidence="11">Amino-acid biosynthesis; L-methionine biosynthesis via de novo pathway.</text>
</comment>
<dbReference type="GO" id="GO:0009086">
    <property type="term" value="P:methionine biosynthetic process"/>
    <property type="evidence" value="ECO:0007669"/>
    <property type="project" value="UniProtKB-KW"/>
</dbReference>
<evidence type="ECO:0000256" key="4">
    <source>
        <dbReference type="ARBA" id="ARBA00022605"/>
    </source>
</evidence>
<evidence type="ECO:0000256" key="6">
    <source>
        <dbReference type="ARBA" id="ARBA00022827"/>
    </source>
</evidence>
<dbReference type="Pfam" id="PF21895">
    <property type="entry name" value="MTHFR_C"/>
    <property type="match status" value="1"/>
</dbReference>
<evidence type="ECO:0000256" key="8">
    <source>
        <dbReference type="ARBA" id="ARBA00023002"/>
    </source>
</evidence>
<evidence type="ECO:0000313" key="15">
    <source>
        <dbReference type="EMBL" id="RKP03534.1"/>
    </source>
</evidence>
<dbReference type="InterPro" id="IPR053806">
    <property type="entry name" value="MTHFR_C"/>
</dbReference>
<comment type="pathway">
    <text evidence="2 13">One-carbon metabolism; tetrahydrofolate interconversion.</text>
</comment>
<dbReference type="Gene3D" id="3.20.20.220">
    <property type="match status" value="1"/>
</dbReference>
<dbReference type="GO" id="GO:0035999">
    <property type="term" value="P:tetrahydrofolate interconversion"/>
    <property type="evidence" value="ECO:0007669"/>
    <property type="project" value="UniProtKB-UniPathway"/>
</dbReference>
<dbReference type="FunFam" id="3.20.20.220:FF:000002">
    <property type="entry name" value="Methylenetetrahydrofolate reductase"/>
    <property type="match status" value="1"/>
</dbReference>
<evidence type="ECO:0000256" key="10">
    <source>
        <dbReference type="ARBA" id="ARBA00023167"/>
    </source>
</evidence>
<keyword evidence="10" id="KW-0486">Methionine biosynthesis</keyword>
<dbReference type="UniPathway" id="UPA00193"/>
<evidence type="ECO:0000256" key="1">
    <source>
        <dbReference type="ARBA" id="ARBA00001974"/>
    </source>
</evidence>
<dbReference type="NCBIfam" id="TIGR00677">
    <property type="entry name" value="fadh2_euk"/>
    <property type="match status" value="1"/>
</dbReference>
<evidence type="ECO:0000313" key="16">
    <source>
        <dbReference type="Proteomes" id="UP000274922"/>
    </source>
</evidence>
<dbReference type="Proteomes" id="UP000274922">
    <property type="component" value="Unassembled WGS sequence"/>
</dbReference>
<accession>A0A4P9XDE9</accession>
<dbReference type="Pfam" id="PF02219">
    <property type="entry name" value="MTHFR"/>
    <property type="match status" value="1"/>
</dbReference>
<dbReference type="AlphaFoldDB" id="A0A4P9XDE9"/>
<dbReference type="GO" id="GO:0005829">
    <property type="term" value="C:cytosol"/>
    <property type="evidence" value="ECO:0007669"/>
    <property type="project" value="InterPro"/>
</dbReference>
<evidence type="ECO:0000256" key="5">
    <source>
        <dbReference type="ARBA" id="ARBA00022630"/>
    </source>
</evidence>
<keyword evidence="16" id="KW-1185">Reference proteome</keyword>
<keyword evidence="6" id="KW-0274">FAD</keyword>
<dbReference type="GO" id="GO:0071949">
    <property type="term" value="F:FAD binding"/>
    <property type="evidence" value="ECO:0007669"/>
    <property type="project" value="TreeGrafter"/>
</dbReference>